<evidence type="ECO:0000313" key="5">
    <source>
        <dbReference type="Proteomes" id="UP000824164"/>
    </source>
</evidence>
<sequence>MYRANQNKRYRRIKRELIHKGALVDFYKDTMQVPNGNLAEWDLISHKGAAAVIPVTSNGDIIMVRQYRNPLEDFDLEIPAGSLDSPAEDPKVCAARELEEETGCKSSHLEHLIDIYTTVAFCDEKISIYVADHLETSVQKLDENEFLEVEVYPYEKLVRMILDGEIKDGKTVSGLLAYGKKYGR</sequence>
<evidence type="ECO:0000313" key="4">
    <source>
        <dbReference type="EMBL" id="HIU02288.1"/>
    </source>
</evidence>
<protein>
    <submittedName>
        <fullName evidence="4">NUDIX hydrolase</fullName>
    </submittedName>
</protein>
<dbReference type="Gene3D" id="3.90.79.10">
    <property type="entry name" value="Nucleoside Triphosphate Pyrophosphohydrolase"/>
    <property type="match status" value="1"/>
</dbReference>
<comment type="caution">
    <text evidence="4">The sequence shown here is derived from an EMBL/GenBank/DDBJ whole genome shotgun (WGS) entry which is preliminary data.</text>
</comment>
<name>A0A9D1HFJ6_9FIRM</name>
<comment type="cofactor">
    <cofactor evidence="1">
        <name>Mg(2+)</name>
        <dbReference type="ChEBI" id="CHEBI:18420"/>
    </cofactor>
</comment>
<dbReference type="GO" id="GO:0019693">
    <property type="term" value="P:ribose phosphate metabolic process"/>
    <property type="evidence" value="ECO:0007669"/>
    <property type="project" value="TreeGrafter"/>
</dbReference>
<dbReference type="AlphaFoldDB" id="A0A9D1HFJ6"/>
<dbReference type="PANTHER" id="PTHR11839">
    <property type="entry name" value="UDP/ADP-SUGAR PYROPHOSPHATASE"/>
    <property type="match status" value="1"/>
</dbReference>
<evidence type="ECO:0000256" key="2">
    <source>
        <dbReference type="ARBA" id="ARBA00022801"/>
    </source>
</evidence>
<dbReference type="InterPro" id="IPR000086">
    <property type="entry name" value="NUDIX_hydrolase_dom"/>
</dbReference>
<reference evidence="4" key="2">
    <citation type="journal article" date="2021" name="PeerJ">
        <title>Extensive microbial diversity within the chicken gut microbiome revealed by metagenomics and culture.</title>
        <authorList>
            <person name="Gilroy R."/>
            <person name="Ravi A."/>
            <person name="Getino M."/>
            <person name="Pursley I."/>
            <person name="Horton D.L."/>
            <person name="Alikhan N.F."/>
            <person name="Baker D."/>
            <person name="Gharbi K."/>
            <person name="Hall N."/>
            <person name="Watson M."/>
            <person name="Adriaenssens E.M."/>
            <person name="Foster-Nyarko E."/>
            <person name="Jarju S."/>
            <person name="Secka A."/>
            <person name="Antonio M."/>
            <person name="Oren A."/>
            <person name="Chaudhuri R.R."/>
            <person name="La Ragione R."/>
            <person name="Hildebrand F."/>
            <person name="Pallen M.J."/>
        </authorList>
    </citation>
    <scope>NUCLEOTIDE SEQUENCE</scope>
    <source>
        <strain evidence="4">CHK187-14744</strain>
    </source>
</reference>
<dbReference type="Pfam" id="PF00293">
    <property type="entry name" value="NUDIX"/>
    <property type="match status" value="1"/>
</dbReference>
<evidence type="ECO:0000259" key="3">
    <source>
        <dbReference type="PROSITE" id="PS51462"/>
    </source>
</evidence>
<organism evidence="4 5">
    <name type="scientific">Candidatus Onthocola gallistercoris</name>
    <dbReference type="NCBI Taxonomy" id="2840876"/>
    <lineage>
        <taxon>Bacteria</taxon>
        <taxon>Bacillati</taxon>
        <taxon>Bacillota</taxon>
        <taxon>Bacilli</taxon>
        <taxon>Candidatus Onthocola</taxon>
    </lineage>
</organism>
<dbReference type="GO" id="GO:0006753">
    <property type="term" value="P:nucleoside phosphate metabolic process"/>
    <property type="evidence" value="ECO:0007669"/>
    <property type="project" value="TreeGrafter"/>
</dbReference>
<dbReference type="Proteomes" id="UP000824164">
    <property type="component" value="Unassembled WGS sequence"/>
</dbReference>
<evidence type="ECO:0000256" key="1">
    <source>
        <dbReference type="ARBA" id="ARBA00001946"/>
    </source>
</evidence>
<feature type="domain" description="Nudix hydrolase" evidence="3">
    <location>
        <begin position="44"/>
        <end position="174"/>
    </location>
</feature>
<dbReference type="EMBL" id="DVLT01000024">
    <property type="protein sequence ID" value="HIU02288.1"/>
    <property type="molecule type" value="Genomic_DNA"/>
</dbReference>
<dbReference type="CDD" id="cd03424">
    <property type="entry name" value="NUDIX_ADPRase_Nudt5_UGPPase_Nudt14"/>
    <property type="match status" value="1"/>
</dbReference>
<dbReference type="GO" id="GO:0016787">
    <property type="term" value="F:hydrolase activity"/>
    <property type="evidence" value="ECO:0007669"/>
    <property type="project" value="UniProtKB-KW"/>
</dbReference>
<accession>A0A9D1HFJ6</accession>
<reference evidence="4" key="1">
    <citation type="submission" date="2020-10" db="EMBL/GenBank/DDBJ databases">
        <authorList>
            <person name="Gilroy R."/>
        </authorList>
    </citation>
    <scope>NUCLEOTIDE SEQUENCE</scope>
    <source>
        <strain evidence="4">CHK187-14744</strain>
    </source>
</reference>
<dbReference type="SUPFAM" id="SSF55811">
    <property type="entry name" value="Nudix"/>
    <property type="match status" value="1"/>
</dbReference>
<dbReference type="InterPro" id="IPR015797">
    <property type="entry name" value="NUDIX_hydrolase-like_dom_sf"/>
</dbReference>
<keyword evidence="2 4" id="KW-0378">Hydrolase</keyword>
<proteinExistence type="predicted"/>
<dbReference type="PANTHER" id="PTHR11839:SF18">
    <property type="entry name" value="NUDIX HYDROLASE DOMAIN-CONTAINING PROTEIN"/>
    <property type="match status" value="1"/>
</dbReference>
<dbReference type="PROSITE" id="PS51462">
    <property type="entry name" value="NUDIX"/>
    <property type="match status" value="1"/>
</dbReference>
<gene>
    <name evidence="4" type="ORF">IAB63_03435</name>
</gene>